<dbReference type="EMBL" id="CP002339">
    <property type="protein sequence ID" value="AEF04633.1"/>
    <property type="molecule type" value="Genomic_DNA"/>
</dbReference>
<feature type="transmembrane region" description="Helical" evidence="1">
    <location>
        <begin position="63"/>
        <end position="84"/>
    </location>
</feature>
<keyword evidence="1" id="KW-1133">Transmembrane helix</keyword>
<keyword evidence="1" id="KW-0472">Membrane</keyword>
<accession>F5ZET3</accession>
<gene>
    <name evidence="2" type="ordered locus">ambt_15615</name>
</gene>
<proteinExistence type="predicted"/>
<dbReference type="KEGG" id="alt:ambt_15615"/>
<reference evidence="2 3" key="1">
    <citation type="journal article" date="2011" name="J. Bacteriol.">
        <title>Complete genome sequence of the polycyclic aromatic hydrocarbon-degrading bacterium Alteromonas sp. strain SN2.</title>
        <authorList>
            <person name="Jin H.M."/>
            <person name="Jeong H."/>
            <person name="Moon E.J."/>
            <person name="Math R.K."/>
            <person name="Lee K."/>
            <person name="Kim H.J."/>
            <person name="Jeon C.O."/>
            <person name="Oh T.K."/>
            <person name="Kim J.F."/>
        </authorList>
    </citation>
    <scope>NUCLEOTIDE SEQUENCE [LARGE SCALE GENOMIC DNA]</scope>
    <source>
        <strain evidence="3">JCM 17741 / KACC 18427 / KCTC 11700BP / SN2</strain>
    </source>
</reference>
<feature type="transmembrane region" description="Helical" evidence="1">
    <location>
        <begin position="29"/>
        <end position="48"/>
    </location>
</feature>
<evidence type="ECO:0008006" key="4">
    <source>
        <dbReference type="Google" id="ProtNLM"/>
    </source>
</evidence>
<protein>
    <recommendedName>
        <fullName evidence="4">Transmembrane protein</fullName>
    </recommendedName>
</protein>
<feature type="transmembrane region" description="Helical" evidence="1">
    <location>
        <begin position="127"/>
        <end position="150"/>
    </location>
</feature>
<organism evidence="2 3">
    <name type="scientific">Alteromonas naphthalenivorans</name>
    <dbReference type="NCBI Taxonomy" id="715451"/>
    <lineage>
        <taxon>Bacteria</taxon>
        <taxon>Pseudomonadati</taxon>
        <taxon>Pseudomonadota</taxon>
        <taxon>Gammaproteobacteria</taxon>
        <taxon>Alteromonadales</taxon>
        <taxon>Alteromonadaceae</taxon>
        <taxon>Alteromonas/Salinimonas group</taxon>
        <taxon>Alteromonas</taxon>
    </lineage>
</organism>
<feature type="transmembrane region" description="Helical" evidence="1">
    <location>
        <begin position="96"/>
        <end position="121"/>
    </location>
</feature>
<keyword evidence="1" id="KW-0812">Transmembrane</keyword>
<name>F5ZET3_ALTNA</name>
<dbReference type="AlphaFoldDB" id="F5ZET3"/>
<sequence>MLTAFFKKGTNILIGNWLKQFREKNKRTIFVVTKLTYLVWTASLAGALDKWKSSIVDDCGDHLFIYIVFWLLLAGVGLLFSLFWKAKNLEDFECILHGLQGGVVLPMVLVYVVLFISLSMISANHDIAGTIIFTSIPVTVGVVMAVYSSINQSGLLSFLRKAFELR</sequence>
<dbReference type="Proteomes" id="UP000000683">
    <property type="component" value="Chromosome"/>
</dbReference>
<evidence type="ECO:0000256" key="1">
    <source>
        <dbReference type="SAM" id="Phobius"/>
    </source>
</evidence>
<keyword evidence="3" id="KW-1185">Reference proteome</keyword>
<evidence type="ECO:0000313" key="2">
    <source>
        <dbReference type="EMBL" id="AEF04633.1"/>
    </source>
</evidence>
<dbReference type="HOGENOM" id="CLU_1599278_0_0_6"/>
<evidence type="ECO:0000313" key="3">
    <source>
        <dbReference type="Proteomes" id="UP000000683"/>
    </source>
</evidence>